<dbReference type="PANTHER" id="PTHR11786">
    <property type="entry name" value="N-HYDROXYARYLAMINE O-ACETYLTRANSFERASE"/>
    <property type="match status" value="1"/>
</dbReference>
<dbReference type="EMBL" id="LGYO01000033">
    <property type="protein sequence ID" value="KNZ41283.1"/>
    <property type="molecule type" value="Genomic_DNA"/>
</dbReference>
<comment type="similarity">
    <text evidence="1 2">Belongs to the arylamine N-acetyltransferase family.</text>
</comment>
<dbReference type="RefSeq" id="WP_050740890.1">
    <property type="nucleotide sequence ID" value="NZ_LGYO01000033.1"/>
</dbReference>
<evidence type="ECO:0000313" key="3">
    <source>
        <dbReference type="EMBL" id="KNZ41283.1"/>
    </source>
</evidence>
<dbReference type="AlphaFoldDB" id="A0A0L6TYG0"/>
<keyword evidence="4" id="KW-1185">Reference proteome</keyword>
<evidence type="ECO:0000256" key="2">
    <source>
        <dbReference type="RuleBase" id="RU003452"/>
    </source>
</evidence>
<name>A0A0L6TYG0_9FIRM</name>
<dbReference type="PANTHER" id="PTHR11786:SF0">
    <property type="entry name" value="ARYLAMINE N-ACETYLTRANSFERASE 4-RELATED"/>
    <property type="match status" value="1"/>
</dbReference>
<dbReference type="InterPro" id="IPR038765">
    <property type="entry name" value="Papain-like_cys_pep_sf"/>
</dbReference>
<sequence>MSNELFDIEAYFKRIGYTGGRDASIETLTELQTKHVMNIPFENIDAFNKKPISLDINDVFEKIVTNRRGGYCFEMNGLFSYVLETLGFSVSNLFARVWRNGFEQSGKTHQVMLVEIDGDLWLCDVGFGGNGPLAPILIKAGMEQEHFGRSHRITVDPTYGYVLEYKIKDGFQPVYAFTPEKCCSSDYAIANHYTSTHPSSLFVQSLVCTMPTEDGRITVFDSQLKIVANDVETVTELDGDEAIHDALQKHFGLDELLRTKVKR</sequence>
<organism evidence="3 4">
    <name type="scientific">Acetobacterium bakii</name>
    <dbReference type="NCBI Taxonomy" id="52689"/>
    <lineage>
        <taxon>Bacteria</taxon>
        <taxon>Bacillati</taxon>
        <taxon>Bacillota</taxon>
        <taxon>Clostridia</taxon>
        <taxon>Eubacteriales</taxon>
        <taxon>Eubacteriaceae</taxon>
        <taxon>Acetobacterium</taxon>
    </lineage>
</organism>
<dbReference type="InterPro" id="IPR001447">
    <property type="entry name" value="Arylamine_N-AcTrfase"/>
</dbReference>
<dbReference type="SUPFAM" id="SSF54001">
    <property type="entry name" value="Cysteine proteinases"/>
    <property type="match status" value="1"/>
</dbReference>
<dbReference type="Gene3D" id="3.30.2140.10">
    <property type="entry name" value="Arylamine N-acetyltransferase"/>
    <property type="match status" value="1"/>
</dbReference>
<dbReference type="Proteomes" id="UP000036873">
    <property type="component" value="Unassembled WGS sequence"/>
</dbReference>
<proteinExistence type="inferred from homology"/>
<reference evidence="4" key="1">
    <citation type="submission" date="2015-07" db="EMBL/GenBank/DDBJ databases">
        <title>Draft genome sequence of Acetobacterium bakii DSM 8293, a potential psychrophilic chemical producer through syngas fermentation.</title>
        <authorList>
            <person name="Song Y."/>
            <person name="Hwang S."/>
            <person name="Cho B.-K."/>
        </authorList>
    </citation>
    <scope>NUCLEOTIDE SEQUENCE [LARGE SCALE GENOMIC DNA]</scope>
    <source>
        <strain evidence="4">DSM 8239</strain>
    </source>
</reference>
<dbReference type="PRINTS" id="PR01543">
    <property type="entry name" value="ANATRNSFRASE"/>
</dbReference>
<dbReference type="GO" id="GO:0016407">
    <property type="term" value="F:acetyltransferase activity"/>
    <property type="evidence" value="ECO:0007669"/>
    <property type="project" value="InterPro"/>
</dbReference>
<dbReference type="STRING" id="52689.AKG39_13315"/>
<accession>A0A0L6TYG0</accession>
<comment type="caution">
    <text evidence="3">The sequence shown here is derived from an EMBL/GenBank/DDBJ whole genome shotgun (WGS) entry which is preliminary data.</text>
</comment>
<evidence type="ECO:0008006" key="5">
    <source>
        <dbReference type="Google" id="ProtNLM"/>
    </source>
</evidence>
<evidence type="ECO:0000313" key="4">
    <source>
        <dbReference type="Proteomes" id="UP000036873"/>
    </source>
</evidence>
<protein>
    <recommendedName>
        <fullName evidence="5">Acetyltransferase</fullName>
    </recommendedName>
</protein>
<gene>
    <name evidence="3" type="ORF">AKG39_13315</name>
</gene>
<dbReference type="Gene3D" id="2.40.128.150">
    <property type="entry name" value="Cysteine proteinases"/>
    <property type="match status" value="1"/>
</dbReference>
<evidence type="ECO:0000256" key="1">
    <source>
        <dbReference type="ARBA" id="ARBA00006547"/>
    </source>
</evidence>
<dbReference type="Pfam" id="PF00797">
    <property type="entry name" value="Acetyltransf_2"/>
    <property type="match status" value="1"/>
</dbReference>